<dbReference type="EMBL" id="BLAD01000092">
    <property type="protein sequence ID" value="GES05042.1"/>
    <property type="molecule type" value="Genomic_DNA"/>
</dbReference>
<feature type="compositionally biased region" description="Basic and acidic residues" evidence="1">
    <location>
        <begin position="1"/>
        <end position="38"/>
    </location>
</feature>
<evidence type="ECO:0000313" key="2">
    <source>
        <dbReference type="EMBL" id="GES05042.1"/>
    </source>
</evidence>
<comment type="caution">
    <text evidence="2">The sequence shown here is derived from an EMBL/GenBank/DDBJ whole genome shotgun (WGS) entry which is preliminary data.</text>
</comment>
<feature type="region of interest" description="Disordered" evidence="1">
    <location>
        <begin position="1"/>
        <end position="51"/>
    </location>
</feature>
<sequence>MHADPDRRQHDEQESRLERVERPDDQRAEHDPDPDRRGQIPPGTATGGSARILISRSVQAVYSLNARDPCPGGGHVVRGSARTRITVTLAA</sequence>
<name>A0A5M3WAJ2_9ACTN</name>
<dbReference type="Proteomes" id="UP000334990">
    <property type="component" value="Unassembled WGS sequence"/>
</dbReference>
<organism evidence="2 3">
    <name type="scientific">Acrocarpospora corrugata</name>
    <dbReference type="NCBI Taxonomy" id="35763"/>
    <lineage>
        <taxon>Bacteria</taxon>
        <taxon>Bacillati</taxon>
        <taxon>Actinomycetota</taxon>
        <taxon>Actinomycetes</taxon>
        <taxon>Streptosporangiales</taxon>
        <taxon>Streptosporangiaceae</taxon>
        <taxon>Acrocarpospora</taxon>
    </lineage>
</organism>
<gene>
    <name evidence="2" type="ORF">Acor_71100</name>
</gene>
<dbReference type="AlphaFoldDB" id="A0A5M3WAJ2"/>
<evidence type="ECO:0000313" key="3">
    <source>
        <dbReference type="Proteomes" id="UP000334990"/>
    </source>
</evidence>
<proteinExistence type="predicted"/>
<protein>
    <submittedName>
        <fullName evidence="2">Uncharacterized protein</fullName>
    </submittedName>
</protein>
<evidence type="ECO:0000256" key="1">
    <source>
        <dbReference type="SAM" id="MobiDB-lite"/>
    </source>
</evidence>
<accession>A0A5M3WAJ2</accession>
<reference evidence="2 3" key="1">
    <citation type="submission" date="2019-10" db="EMBL/GenBank/DDBJ databases">
        <title>Whole genome shotgun sequence of Acrocarpospora corrugata NBRC 13972.</title>
        <authorList>
            <person name="Ichikawa N."/>
            <person name="Kimura A."/>
            <person name="Kitahashi Y."/>
            <person name="Komaki H."/>
            <person name="Oguchi A."/>
        </authorList>
    </citation>
    <scope>NUCLEOTIDE SEQUENCE [LARGE SCALE GENOMIC DNA]</scope>
    <source>
        <strain evidence="2 3">NBRC 13972</strain>
    </source>
</reference>
<keyword evidence="3" id="KW-1185">Reference proteome</keyword>